<reference evidence="1" key="1">
    <citation type="submission" date="2020-08" db="EMBL/GenBank/DDBJ databases">
        <title>Genome sequencing and assembly of the red palm weevil Rhynchophorus ferrugineus.</title>
        <authorList>
            <person name="Dias G.B."/>
            <person name="Bergman C.M."/>
            <person name="Manee M."/>
        </authorList>
    </citation>
    <scope>NUCLEOTIDE SEQUENCE</scope>
    <source>
        <strain evidence="1">AA-2017</strain>
        <tissue evidence="1">Whole larva</tissue>
    </source>
</reference>
<accession>A0A834MEH9</accession>
<evidence type="ECO:0000313" key="2">
    <source>
        <dbReference type="Proteomes" id="UP000625711"/>
    </source>
</evidence>
<evidence type="ECO:0000313" key="1">
    <source>
        <dbReference type="EMBL" id="KAF7280858.1"/>
    </source>
</evidence>
<name>A0A834MEH9_RHYFE</name>
<comment type="caution">
    <text evidence="1">The sequence shown here is derived from an EMBL/GenBank/DDBJ whole genome shotgun (WGS) entry which is preliminary data.</text>
</comment>
<organism evidence="1 2">
    <name type="scientific">Rhynchophorus ferrugineus</name>
    <name type="common">Red palm weevil</name>
    <name type="synonym">Curculio ferrugineus</name>
    <dbReference type="NCBI Taxonomy" id="354439"/>
    <lineage>
        <taxon>Eukaryota</taxon>
        <taxon>Metazoa</taxon>
        <taxon>Ecdysozoa</taxon>
        <taxon>Arthropoda</taxon>
        <taxon>Hexapoda</taxon>
        <taxon>Insecta</taxon>
        <taxon>Pterygota</taxon>
        <taxon>Neoptera</taxon>
        <taxon>Endopterygota</taxon>
        <taxon>Coleoptera</taxon>
        <taxon>Polyphaga</taxon>
        <taxon>Cucujiformia</taxon>
        <taxon>Curculionidae</taxon>
        <taxon>Dryophthorinae</taxon>
        <taxon>Rhynchophorus</taxon>
    </lineage>
</organism>
<dbReference type="Proteomes" id="UP000625711">
    <property type="component" value="Unassembled WGS sequence"/>
</dbReference>
<keyword evidence="2" id="KW-1185">Reference proteome</keyword>
<protein>
    <submittedName>
        <fullName evidence="1">Uncharacterized protein</fullName>
    </submittedName>
</protein>
<gene>
    <name evidence="1" type="ORF">GWI33_005458</name>
</gene>
<proteinExistence type="predicted"/>
<dbReference type="AlphaFoldDB" id="A0A834MEH9"/>
<dbReference type="EMBL" id="JAACXV010000272">
    <property type="protein sequence ID" value="KAF7280858.1"/>
    <property type="molecule type" value="Genomic_DNA"/>
</dbReference>
<sequence length="100" mass="10860">MFVQLILDKFRREYGASLNAPSPLASRCCSVGAPPSPFLPLSYPVSPLPNYRGFRNGSNQTMQTIRAEKDKQATGQTLNVEDGEVGGLRVDWASETDKGG</sequence>